<dbReference type="SUPFAM" id="SSF51445">
    <property type="entry name" value="(Trans)glycosidases"/>
    <property type="match status" value="1"/>
</dbReference>
<feature type="compositionally biased region" description="Low complexity" evidence="6">
    <location>
        <begin position="1"/>
        <end position="10"/>
    </location>
</feature>
<dbReference type="AlphaFoldDB" id="A0A9W4GR64"/>
<comment type="similarity">
    <text evidence="2">Belongs to the glycosyl hydrolase 3 family.</text>
</comment>
<dbReference type="GO" id="GO:0005975">
    <property type="term" value="P:carbohydrate metabolic process"/>
    <property type="evidence" value="ECO:0007669"/>
    <property type="project" value="InterPro"/>
</dbReference>
<feature type="compositionally biased region" description="Low complexity" evidence="6">
    <location>
        <begin position="58"/>
        <end position="95"/>
    </location>
</feature>
<feature type="domain" description="Glycoside hydrolase family 3 N-terminal" evidence="7">
    <location>
        <begin position="123"/>
        <end position="446"/>
    </location>
</feature>
<feature type="region of interest" description="Disordered" evidence="6">
    <location>
        <begin position="1"/>
        <end position="29"/>
    </location>
</feature>
<evidence type="ECO:0000256" key="2">
    <source>
        <dbReference type="ARBA" id="ARBA00005336"/>
    </source>
</evidence>
<evidence type="ECO:0000256" key="1">
    <source>
        <dbReference type="ARBA" id="ARBA00001231"/>
    </source>
</evidence>
<evidence type="ECO:0000259" key="7">
    <source>
        <dbReference type="Pfam" id="PF00933"/>
    </source>
</evidence>
<evidence type="ECO:0000256" key="6">
    <source>
        <dbReference type="SAM" id="MobiDB-lite"/>
    </source>
</evidence>
<dbReference type="PANTHER" id="PTHR30480:SF13">
    <property type="entry name" value="BETA-HEXOSAMINIDASE"/>
    <property type="match status" value="1"/>
</dbReference>
<comment type="catalytic activity">
    <reaction evidence="1">
        <text>Hydrolysis of terminal non-reducing N-acetyl-D-hexosamine residues in N-acetyl-beta-D-hexosaminides.</text>
        <dbReference type="EC" id="3.2.1.52"/>
    </reaction>
</comment>
<dbReference type="GO" id="GO:0009254">
    <property type="term" value="P:peptidoglycan turnover"/>
    <property type="evidence" value="ECO:0007669"/>
    <property type="project" value="TreeGrafter"/>
</dbReference>
<protein>
    <recommendedName>
        <fullName evidence="3">beta-N-acetylhexosaminidase</fullName>
        <ecNumber evidence="3">3.2.1.52</ecNumber>
    </recommendedName>
</protein>
<evidence type="ECO:0000313" key="8">
    <source>
        <dbReference type="EMBL" id="CAG6394354.1"/>
    </source>
</evidence>
<dbReference type="InterPro" id="IPR017853">
    <property type="entry name" value="GH"/>
</dbReference>
<evidence type="ECO:0000256" key="5">
    <source>
        <dbReference type="ARBA" id="ARBA00023295"/>
    </source>
</evidence>
<comment type="caution">
    <text evidence="8">The sequence shown here is derived from an EMBL/GenBank/DDBJ whole genome shotgun (WGS) entry which is preliminary data.</text>
</comment>
<sequence>MRQPTRSPDAPRSRRAPIRTGSRGGLLSGGVRRAGLVLGLLATATAGLTACGDGGSNSSGSTTSASAPGSSPATTTATPSATTTSASPSASHTTAVPPPPHTTTAKPAGCVSRAVSGMSQSQQVGQLFMSAVSSSGMTGAQSAAITGGRVGSVFLMGHTTAGTAAVKRVTDQVRKLAPSVKGATVSMLVSTDQEGGKVQVLSGPGFSAIPTALQQGKLSTSTLQKDAKTWGRQLRAAGVTMNLAPVADTVPPNLVDINAPIGKLQREYGTNPTTVATHSTAFVRGMLQAGVITSAKHFPGLGRVTGNTDFSSGVTDSTTTRTDPFLEPFRSAIQAGTPFVMVSSAIYSKIDPHTQAAFSSAVMRDLLRGSLGFKGAIISDDLGAAVAVSDHTPAQRAVDFLKAGGNLLLTVKPSDIVPMTAAVLSRMPQDAALRSAVFDSVTRVLTAKQNAGLLTC</sequence>
<gene>
    <name evidence="8" type="ORF">SCOCK_260048</name>
</gene>
<dbReference type="PANTHER" id="PTHR30480">
    <property type="entry name" value="BETA-HEXOSAMINIDASE-RELATED"/>
    <property type="match status" value="1"/>
</dbReference>
<evidence type="ECO:0000313" key="9">
    <source>
        <dbReference type="Proteomes" id="UP001152519"/>
    </source>
</evidence>
<keyword evidence="5" id="KW-0326">Glycosidase</keyword>
<dbReference type="EC" id="3.2.1.52" evidence="3"/>
<dbReference type="Gene3D" id="3.20.20.300">
    <property type="entry name" value="Glycoside hydrolase, family 3, N-terminal domain"/>
    <property type="match status" value="1"/>
</dbReference>
<dbReference type="GO" id="GO:0004563">
    <property type="term" value="F:beta-N-acetylhexosaminidase activity"/>
    <property type="evidence" value="ECO:0007669"/>
    <property type="project" value="UniProtKB-EC"/>
</dbReference>
<evidence type="ECO:0000256" key="3">
    <source>
        <dbReference type="ARBA" id="ARBA00012663"/>
    </source>
</evidence>
<feature type="region of interest" description="Disordered" evidence="6">
    <location>
        <begin position="53"/>
        <end position="108"/>
    </location>
</feature>
<keyword evidence="4" id="KW-0378">Hydrolase</keyword>
<keyword evidence="9" id="KW-1185">Reference proteome</keyword>
<name>A0A9W4GR64_9ACTN</name>
<evidence type="ECO:0000256" key="4">
    <source>
        <dbReference type="ARBA" id="ARBA00022801"/>
    </source>
</evidence>
<dbReference type="InterPro" id="IPR036962">
    <property type="entry name" value="Glyco_hydro_3_N_sf"/>
</dbReference>
<organism evidence="8 9">
    <name type="scientific">Actinacidiphila cocklensis</name>
    <dbReference type="NCBI Taxonomy" id="887465"/>
    <lineage>
        <taxon>Bacteria</taxon>
        <taxon>Bacillati</taxon>
        <taxon>Actinomycetota</taxon>
        <taxon>Actinomycetes</taxon>
        <taxon>Kitasatosporales</taxon>
        <taxon>Streptomycetaceae</taxon>
        <taxon>Actinacidiphila</taxon>
    </lineage>
</organism>
<dbReference type="RefSeq" id="WP_251490669.1">
    <property type="nucleotide sequence ID" value="NZ_CAJSLV010000055.1"/>
</dbReference>
<dbReference type="Proteomes" id="UP001152519">
    <property type="component" value="Unassembled WGS sequence"/>
</dbReference>
<proteinExistence type="inferred from homology"/>
<accession>A0A9W4GR64</accession>
<dbReference type="InterPro" id="IPR050226">
    <property type="entry name" value="NagZ_Beta-hexosaminidase"/>
</dbReference>
<dbReference type="EMBL" id="CAJSLV010000055">
    <property type="protein sequence ID" value="CAG6394354.1"/>
    <property type="molecule type" value="Genomic_DNA"/>
</dbReference>
<dbReference type="Pfam" id="PF00933">
    <property type="entry name" value="Glyco_hydro_3"/>
    <property type="match status" value="1"/>
</dbReference>
<dbReference type="InterPro" id="IPR001764">
    <property type="entry name" value="Glyco_hydro_3_N"/>
</dbReference>
<reference evidence="8" key="1">
    <citation type="submission" date="2021-05" db="EMBL/GenBank/DDBJ databases">
        <authorList>
            <person name="Arsene-Ploetze F."/>
        </authorList>
    </citation>
    <scope>NUCLEOTIDE SEQUENCE</scope>
    <source>
        <strain evidence="8">DSM 42138</strain>
    </source>
</reference>